<evidence type="ECO:0000259" key="3">
    <source>
        <dbReference type="Pfam" id="PF25023"/>
    </source>
</evidence>
<reference evidence="4 5" key="1">
    <citation type="submission" date="2024-10" db="EMBL/GenBank/DDBJ databases">
        <title>The Natural Products Discovery Center: Release of the First 8490 Sequenced Strains for Exploring Actinobacteria Biosynthetic Diversity.</title>
        <authorList>
            <person name="Kalkreuter E."/>
            <person name="Kautsar S.A."/>
            <person name="Yang D."/>
            <person name="Bader C.D."/>
            <person name="Teijaro C.N."/>
            <person name="Fluegel L."/>
            <person name="Davis C.M."/>
            <person name="Simpson J.R."/>
            <person name="Lauterbach L."/>
            <person name="Steele A.D."/>
            <person name="Gui C."/>
            <person name="Meng S."/>
            <person name="Li G."/>
            <person name="Viehrig K."/>
            <person name="Ye F."/>
            <person name="Su P."/>
            <person name="Kiefer A.F."/>
            <person name="Nichols A."/>
            <person name="Cepeda A.J."/>
            <person name="Yan W."/>
            <person name="Fan B."/>
            <person name="Jiang Y."/>
            <person name="Adhikari A."/>
            <person name="Zheng C.-J."/>
            <person name="Schuster L."/>
            <person name="Cowan T.M."/>
            <person name="Smanski M.J."/>
            <person name="Chevrette M.G."/>
            <person name="De Carvalho L.P.S."/>
            <person name="Shen B."/>
        </authorList>
    </citation>
    <scope>NUCLEOTIDE SEQUENCE [LARGE SCALE GENOMIC DNA]</scope>
    <source>
        <strain evidence="4 5">NPDC053399</strain>
    </source>
</reference>
<dbReference type="PROSITE" id="PS50818">
    <property type="entry name" value="INTEIN_C_TER"/>
    <property type="match status" value="1"/>
</dbReference>
<feature type="region of interest" description="Disordered" evidence="2">
    <location>
        <begin position="1743"/>
        <end position="1765"/>
    </location>
</feature>
<dbReference type="Proteomes" id="UP001614394">
    <property type="component" value="Unassembled WGS sequence"/>
</dbReference>
<protein>
    <submittedName>
        <fullName evidence="4">RHS repeat-associated core domain-containing protein</fullName>
    </submittedName>
</protein>
<evidence type="ECO:0000313" key="4">
    <source>
        <dbReference type="EMBL" id="MFI9102511.1"/>
    </source>
</evidence>
<feature type="compositionally biased region" description="Low complexity" evidence="2">
    <location>
        <begin position="1673"/>
        <end position="1683"/>
    </location>
</feature>
<keyword evidence="5" id="KW-1185">Reference proteome</keyword>
<dbReference type="RefSeq" id="WP_399650294.1">
    <property type="nucleotide sequence ID" value="NZ_JBITYG010000005.1"/>
</dbReference>
<name>A0ABW8CAR4_9ACTN</name>
<dbReference type="NCBIfam" id="TIGR01443">
    <property type="entry name" value="intein_Cterm"/>
    <property type="match status" value="1"/>
</dbReference>
<dbReference type="NCBIfam" id="TIGR01643">
    <property type="entry name" value="YD_repeat_2x"/>
    <property type="match status" value="2"/>
</dbReference>
<feature type="region of interest" description="Disordered" evidence="2">
    <location>
        <begin position="1663"/>
        <end position="1712"/>
    </location>
</feature>
<dbReference type="InterPro" id="IPR030934">
    <property type="entry name" value="Intein_C"/>
</dbReference>
<evidence type="ECO:0000256" key="1">
    <source>
        <dbReference type="ARBA" id="ARBA00022737"/>
    </source>
</evidence>
<evidence type="ECO:0000256" key="2">
    <source>
        <dbReference type="SAM" id="MobiDB-lite"/>
    </source>
</evidence>
<dbReference type="EMBL" id="JBITYG010000005">
    <property type="protein sequence ID" value="MFI9102511.1"/>
    <property type="molecule type" value="Genomic_DNA"/>
</dbReference>
<dbReference type="NCBIfam" id="TIGR03696">
    <property type="entry name" value="Rhs_assc_core"/>
    <property type="match status" value="1"/>
</dbReference>
<accession>A0ABW8CAR4</accession>
<comment type="caution">
    <text evidence="4">The sequence shown here is derived from an EMBL/GenBank/DDBJ whole genome shotgun (WGS) entry which is preliminary data.</text>
</comment>
<proteinExistence type="predicted"/>
<dbReference type="PANTHER" id="PTHR32305:SF17">
    <property type="entry name" value="TRNA NUCLEASE WAPA"/>
    <property type="match status" value="1"/>
</dbReference>
<dbReference type="InterPro" id="IPR056823">
    <property type="entry name" value="TEN-like_YD-shell"/>
</dbReference>
<feature type="compositionally biased region" description="Polar residues" evidence="2">
    <location>
        <begin position="1689"/>
        <end position="1712"/>
    </location>
</feature>
<gene>
    <name evidence="4" type="ORF">ACIGXA_18505</name>
</gene>
<organism evidence="4 5">
    <name type="scientific">Streptomyces fildesensis</name>
    <dbReference type="NCBI Taxonomy" id="375757"/>
    <lineage>
        <taxon>Bacteria</taxon>
        <taxon>Bacillati</taxon>
        <taxon>Actinomycetota</taxon>
        <taxon>Actinomycetes</taxon>
        <taxon>Kitasatosporales</taxon>
        <taxon>Streptomycetaceae</taxon>
        <taxon>Streptomyces</taxon>
    </lineage>
</organism>
<dbReference type="InterPro" id="IPR022385">
    <property type="entry name" value="Rhs_assc_core"/>
</dbReference>
<feature type="domain" description="Teneurin-like YD-shell" evidence="3">
    <location>
        <begin position="1653"/>
        <end position="1913"/>
    </location>
</feature>
<dbReference type="Pfam" id="PF05593">
    <property type="entry name" value="RHS_repeat"/>
    <property type="match status" value="1"/>
</dbReference>
<dbReference type="Gene3D" id="2.180.10.10">
    <property type="entry name" value="RHS repeat-associated core"/>
    <property type="match status" value="2"/>
</dbReference>
<dbReference type="Pfam" id="PF07591">
    <property type="entry name" value="PT-HINT"/>
    <property type="match status" value="1"/>
</dbReference>
<dbReference type="InterPro" id="IPR031325">
    <property type="entry name" value="RHS_repeat"/>
</dbReference>
<dbReference type="SUPFAM" id="SSF51294">
    <property type="entry name" value="Hedgehog/intein (Hint) domain"/>
    <property type="match status" value="1"/>
</dbReference>
<dbReference type="InterPro" id="IPR006530">
    <property type="entry name" value="YD"/>
</dbReference>
<dbReference type="Pfam" id="PF25023">
    <property type="entry name" value="TEN_YD-shell"/>
    <property type="match status" value="1"/>
</dbReference>
<evidence type="ECO:0000313" key="5">
    <source>
        <dbReference type="Proteomes" id="UP001614394"/>
    </source>
</evidence>
<dbReference type="InterPro" id="IPR050708">
    <property type="entry name" value="T6SS_VgrG/RHS"/>
</dbReference>
<dbReference type="CDD" id="cd00081">
    <property type="entry name" value="Hint"/>
    <property type="match status" value="1"/>
</dbReference>
<dbReference type="InterPro" id="IPR036844">
    <property type="entry name" value="Hint_dom_sf"/>
</dbReference>
<feature type="compositionally biased region" description="Polar residues" evidence="2">
    <location>
        <begin position="1744"/>
        <end position="1756"/>
    </location>
</feature>
<dbReference type="PANTHER" id="PTHR32305">
    <property type="match status" value="1"/>
</dbReference>
<sequence length="2364" mass="249294">MSLLWRSAINNRKVWGRQRTRWVAAFAGMTVLAALQVALPVAADAQSDAPPVPSVPTVKVHAVPYTSAHLKDETSGSTWHPKATTWPSTGAAVADLTAQAPSTGGSAASTPRRARAGSLPVWVAPVAPRAASKAAPKTSGSPAAGNAPSKVRIEVTARDAANKAGVNGMLFTASATENTSATGKVSVSVDYSSFKDAFGGDWSERLHLVQLPACALTTPEMPACRTQTPLATRRDAATHQLTADVTVPQTSGIPVSSLAAKGATAGTTSTAPSAQAAAPMVLAATAAASGGTGSFGATPLTAAGSWTAGGNSGDFTYSYPIGVPPVPGGLAPGVSLHYDSQSLDGLTASTNNQASWVGDGWSYAPGSISRSYNTCSDDPAGTAPKVSDLCWAGQIVHISLAGHSGDLVYDASVPTHWRLSNDNGEKVEQLTGGTNGTHDGDYWKITSTDGTQYFFGLNHLPGYAAGKTETKSAWTVPVYGAHTGDPCNSTAGFAASQCMQAWQWNLDYTVDIHGNAMSYYYGTDVNYYGANNGTTGVKYDRDGHLDHIDYGFTDGNAYTDAPRRVAFTTGDRCVATTCNPIATNQANWPDVPYDQNCADKATCANHSPTFWSTRRLTAITPQLWNSSQAKYLPVDTYTLQQHFPDPGDNGKPALFLDSIMRTGNNGGTLDMPKVTFTGQKLANRFNIGNGYADLVRLRVSGVTSESGNQTSIVYSSASCAHSADLSANTSLCYPVYWTPVGQSVPILDWFNKYVVRAINDHDSTGASSDRLTSYEYLGDPGWHYDDNELTKAKYRTYGQWRGYSRVQTRTGTVDEGQTLSETRYYLGMDGDILPGGKKRAATVALATDVTVPGAAASAPDSNELAGSVRETITYKGDGGPVVSASVDDYWVGDATATRTRTGLPDLTARITRNSGTRTTTAITSSTPTAWRTTRVEAGYDKATGLVIAVDDHGDISDPAQETCSTTTYAPANTTKNLVGLPAELETDAAVCGQGGTTSNGMTAPASVNRPAQVISDVRTFYDTPTPASWPPAVPTWPQQAPTKGDITLMQQAADYANGAFTYQLKAATAFDTYGRTIATYDALGRKAATTYTPATGIPTQIAASNAKNQTTVTTLDPARSTPMTVIDANGAKSEVTYDPLGRTTAVWQPTRNKSAGQSASATFTYQVSTTAPSAVTTQTLLDSGAYSTSVKLYDALLRERQTQSQTPVGGRLLTDVTYDSHGWTTRVNHPYLDGSSAPTTTLVATTGSQVVNQDVITYDRLGRPTLDVSLDKGTTVSQTRTIYGGDRTTVIPPTGGTPTTTITDARGRTTETDTYQSMPAVSGDQVTGGSPLATRFTFDATGSHSQNTAITDPGGSQRQYAYNLLGQGTSQTDPDTGTTTMAYDAADQLTSTTDARNKSISITYDELGRRTATFDGPDSTSPKLTSLTYDDPTVANSIGHATASTRYTSSGPFTTAVSGFTIDGKPLGSSTTIPDTVTGLGGTYKYTNAYTATLGLPKSTAFPAAGTLPAETVTSTYTLLGQPLAVGGLGSYTSTTSYDALGNVAQTTLGSRTNRAFLTNYHDEHTNALTEVTTDRTTAPARIEDTVYTRDKAGNTTRIADTRLGTASDTQCFSYNLLGRMTGAWSATDACAAAPSTTAGSATVGGPDPYWSTWTFDANGNRKTQNQHAITPGTGDTTTAYTYGKGGDPTQQPDTLTGTQTTGADGTKTGSSYVYDAVGNTTTRTTTPGTDTLIWNHEGKLESLKSTGQDNPTTYTYDAGGNQLLRTDPDGKTTLYLPGQEVVYNPATKATTGTRYIALPGGVTCTRTGAGTAYNFVASNDQATGTTSLDATAQTPTFRLVDPYGNPRGTQPANWPGTQGFVGGTKDTTTGLTHLGARDYDPTLGRFISADPLLEATDPNQIGGYTYAGDNPVTYSDPSGLMVYESDEKGGVSTGGGTDIPVWNRECAANGGNSAGHMCSDRGPRTGYHSSGGGYKWAAEFERAFAHRIVSVVAPIKMAGNGIKDGWSCVSSGDRCGELLNDYKEALIATDPIQNYVAGPVENELDIIKDIATGHSADAAGKIAADVALAVVFKKVGDRVTGRVAPPCNSFTGDTQVDMADGSKQSIDQVKIGDRVTATDPITGTTKTETVTDVIVTQDDKDFTDLTVHTPDGDHTITSTQHHSYWDATHNQWENASDLHPGDKLRQPDGTLIVIAAVRNYHRAVVTYNLTVDRLHTYYVLAGATPVLVHNCDVALGQKAEGTYSWADSKGFKHFDSYAPDAWQGPVENAIRDSSVTLHVNLRGLGNFTESAKAGLQPGAYATDMEMGWIARSVANGERSWSSVNFYRPNPKGVLERVDVVQPDWASFGRLRPFISDAGKFCGC</sequence>
<keyword evidence="1" id="KW-0677">Repeat</keyword>
<dbReference type="Gene3D" id="2.170.16.10">
    <property type="entry name" value="Hedgehog/Intein (Hint) domain"/>
    <property type="match status" value="1"/>
</dbReference>